<dbReference type="Pfam" id="PF00583">
    <property type="entry name" value="Acetyltransf_1"/>
    <property type="match status" value="1"/>
</dbReference>
<evidence type="ECO:0000259" key="1">
    <source>
        <dbReference type="PROSITE" id="PS51186"/>
    </source>
</evidence>
<evidence type="ECO:0000313" key="3">
    <source>
        <dbReference type="Proteomes" id="UP001597506"/>
    </source>
</evidence>
<dbReference type="RefSeq" id="WP_377936809.1">
    <property type="nucleotide sequence ID" value="NZ_JBHUMF010000031.1"/>
</dbReference>
<dbReference type="EMBL" id="JBHUMF010000031">
    <property type="protein sequence ID" value="MFD2682094.1"/>
    <property type="molecule type" value="Genomic_DNA"/>
</dbReference>
<keyword evidence="2" id="KW-0808">Transferase</keyword>
<name>A0ABW5RUF6_9BACI</name>
<dbReference type="InterPro" id="IPR016181">
    <property type="entry name" value="Acyl_CoA_acyltransferase"/>
</dbReference>
<keyword evidence="3" id="KW-1185">Reference proteome</keyword>
<comment type="caution">
    <text evidence="2">The sequence shown here is derived from an EMBL/GenBank/DDBJ whole genome shotgun (WGS) entry which is preliminary data.</text>
</comment>
<protein>
    <submittedName>
        <fullName evidence="2">GNAT family N-acetyltransferase</fullName>
        <ecNumber evidence="2">2.3.-.-</ecNumber>
    </submittedName>
</protein>
<dbReference type="CDD" id="cd04301">
    <property type="entry name" value="NAT_SF"/>
    <property type="match status" value="1"/>
</dbReference>
<dbReference type="Gene3D" id="3.40.630.30">
    <property type="match status" value="1"/>
</dbReference>
<dbReference type="SUPFAM" id="SSF55729">
    <property type="entry name" value="Acyl-CoA N-acyltransferases (Nat)"/>
    <property type="match status" value="1"/>
</dbReference>
<evidence type="ECO:0000313" key="2">
    <source>
        <dbReference type="EMBL" id="MFD2682094.1"/>
    </source>
</evidence>
<dbReference type="Proteomes" id="UP001597506">
    <property type="component" value="Unassembled WGS sequence"/>
</dbReference>
<reference evidence="3" key="1">
    <citation type="journal article" date="2019" name="Int. J. Syst. Evol. Microbiol.">
        <title>The Global Catalogue of Microorganisms (GCM) 10K type strain sequencing project: providing services to taxonomists for standard genome sequencing and annotation.</title>
        <authorList>
            <consortium name="The Broad Institute Genomics Platform"/>
            <consortium name="The Broad Institute Genome Sequencing Center for Infectious Disease"/>
            <person name="Wu L."/>
            <person name="Ma J."/>
        </authorList>
    </citation>
    <scope>NUCLEOTIDE SEQUENCE [LARGE SCALE GENOMIC DNA]</scope>
    <source>
        <strain evidence="3">KCTC 3913</strain>
    </source>
</reference>
<organism evidence="2 3">
    <name type="scientific">Bacillus seohaeanensis</name>
    <dbReference type="NCBI Taxonomy" id="284580"/>
    <lineage>
        <taxon>Bacteria</taxon>
        <taxon>Bacillati</taxon>
        <taxon>Bacillota</taxon>
        <taxon>Bacilli</taxon>
        <taxon>Bacillales</taxon>
        <taxon>Bacillaceae</taxon>
        <taxon>Bacillus</taxon>
    </lineage>
</organism>
<accession>A0ABW5RUF6</accession>
<dbReference type="EC" id="2.3.-.-" evidence="2"/>
<dbReference type="PROSITE" id="PS51186">
    <property type="entry name" value="GNAT"/>
    <property type="match status" value="1"/>
</dbReference>
<sequence length="151" mass="17759">MIKKLSMQQTSIAKEVLIIQKQAYKKEAEWLEVKEFPPLTQTVHDLIASDDTFWGYYKKGLLVGVISIEDHRNHIQISRVVVHPDYFGRRIGSQLMEFIIDRYSEKKILVTTGKKNEPALKLYKKYSFSIEKEWDVEKELTLVQLVRQCVN</sequence>
<dbReference type="InterPro" id="IPR000182">
    <property type="entry name" value="GNAT_dom"/>
</dbReference>
<keyword evidence="2" id="KW-0012">Acyltransferase</keyword>
<gene>
    <name evidence="2" type="ORF">ACFSUL_15240</name>
</gene>
<dbReference type="GO" id="GO:0016746">
    <property type="term" value="F:acyltransferase activity"/>
    <property type="evidence" value="ECO:0007669"/>
    <property type="project" value="UniProtKB-KW"/>
</dbReference>
<proteinExistence type="predicted"/>
<feature type="domain" description="N-acetyltransferase" evidence="1">
    <location>
        <begin position="1"/>
        <end position="143"/>
    </location>
</feature>